<dbReference type="STRING" id="929713.NIASO_20035"/>
<dbReference type="HOGENOM" id="CLU_1264835_0_0_10"/>
<dbReference type="Pfam" id="PF12875">
    <property type="entry name" value="DUF3826"/>
    <property type="match status" value="1"/>
</dbReference>
<gene>
    <name evidence="1" type="ORF">NIASO_20035</name>
</gene>
<evidence type="ECO:0000313" key="1">
    <source>
        <dbReference type="EMBL" id="AHF16846.1"/>
    </source>
</evidence>
<dbReference type="Proteomes" id="UP000003586">
    <property type="component" value="Chromosome"/>
</dbReference>
<evidence type="ECO:0008006" key="3">
    <source>
        <dbReference type="Google" id="ProtNLM"/>
    </source>
</evidence>
<dbReference type="RefSeq" id="WP_008588554.1">
    <property type="nucleotide sequence ID" value="NZ_CP007035.1"/>
</dbReference>
<evidence type="ECO:0000313" key="2">
    <source>
        <dbReference type="Proteomes" id="UP000003586"/>
    </source>
</evidence>
<dbReference type="OrthoDB" id="1375905at2"/>
<dbReference type="KEGG" id="nso:NIASO_20035"/>
<sequence>MLWLFRKEGLRFIGKFALTGMLIIGVAHAQSDEAAIAYKKSIEARAYKIVTPLDLKDSVKFYKVRDVVAKQYIELSAIDARDAAAVKTIKNAAKDKAATDAALADQQKKLTAEKTQQHKVYLTQLSKYLDAGQIDVIKNGMTYNVLPLTYKGYLEMIPRLTTEEKQYIMNALVEARELAIDAGSSEKKHAWFGKYKGRINNYLSSHGYDVNKESKAWQERMKTQQAHK</sequence>
<organism evidence="1 2">
    <name type="scientific">Niabella soli DSM 19437</name>
    <dbReference type="NCBI Taxonomy" id="929713"/>
    <lineage>
        <taxon>Bacteria</taxon>
        <taxon>Pseudomonadati</taxon>
        <taxon>Bacteroidota</taxon>
        <taxon>Chitinophagia</taxon>
        <taxon>Chitinophagales</taxon>
        <taxon>Chitinophagaceae</taxon>
        <taxon>Niabella</taxon>
    </lineage>
</organism>
<dbReference type="eggNOG" id="ENOG50307DE">
    <property type="taxonomic scope" value="Bacteria"/>
</dbReference>
<name>W0F665_9BACT</name>
<dbReference type="EMBL" id="CP007035">
    <property type="protein sequence ID" value="AHF16846.1"/>
    <property type="molecule type" value="Genomic_DNA"/>
</dbReference>
<dbReference type="AlphaFoldDB" id="W0F665"/>
<protein>
    <recommendedName>
        <fullName evidence="3">DUF3826 domain-containing protein</fullName>
    </recommendedName>
</protein>
<keyword evidence="2" id="KW-1185">Reference proteome</keyword>
<dbReference type="InterPro" id="IPR024284">
    <property type="entry name" value="DUF3826"/>
</dbReference>
<proteinExistence type="predicted"/>
<reference evidence="1 2" key="1">
    <citation type="submission" date="2013-12" db="EMBL/GenBank/DDBJ databases">
        <authorList>
            <consortium name="DOE Joint Genome Institute"/>
            <person name="Eisen J."/>
            <person name="Huntemann M."/>
            <person name="Han J."/>
            <person name="Chen A."/>
            <person name="Kyrpides N."/>
            <person name="Mavromatis K."/>
            <person name="Markowitz V."/>
            <person name="Palaniappan K."/>
            <person name="Ivanova N."/>
            <person name="Schaumberg A."/>
            <person name="Pati A."/>
            <person name="Liolios K."/>
            <person name="Nordberg H.P."/>
            <person name="Cantor M.N."/>
            <person name="Hua S.X."/>
            <person name="Woyke T."/>
        </authorList>
    </citation>
    <scope>NUCLEOTIDE SEQUENCE [LARGE SCALE GENOMIC DNA]</scope>
    <source>
        <strain evidence="2">DSM 19437</strain>
    </source>
</reference>
<accession>W0F665</accession>